<evidence type="ECO:0000313" key="5">
    <source>
        <dbReference type="EMBL" id="MYM20097.1"/>
    </source>
</evidence>
<evidence type="ECO:0000313" key="6">
    <source>
        <dbReference type="Proteomes" id="UP000469215"/>
    </source>
</evidence>
<organism evidence="5 6">
    <name type="scientific">Brevibacterium rongguiense</name>
    <dbReference type="NCBI Taxonomy" id="2695267"/>
    <lineage>
        <taxon>Bacteria</taxon>
        <taxon>Bacillati</taxon>
        <taxon>Actinomycetota</taxon>
        <taxon>Actinomycetes</taxon>
        <taxon>Micrococcales</taxon>
        <taxon>Brevibacteriaceae</taxon>
        <taxon>Brevibacterium</taxon>
    </lineage>
</organism>
<dbReference type="GO" id="GO:0008233">
    <property type="term" value="F:peptidase activity"/>
    <property type="evidence" value="ECO:0007669"/>
    <property type="project" value="InterPro"/>
</dbReference>
<dbReference type="CDD" id="cd12797">
    <property type="entry name" value="M23_peptidase"/>
    <property type="match status" value="1"/>
</dbReference>
<proteinExistence type="predicted"/>
<dbReference type="RefSeq" id="WP_160953519.1">
    <property type="nucleotide sequence ID" value="NZ_WWEQ01000035.1"/>
</dbReference>
<evidence type="ECO:0000259" key="3">
    <source>
        <dbReference type="Pfam" id="PF01551"/>
    </source>
</evidence>
<dbReference type="GO" id="GO:0006508">
    <property type="term" value="P:proteolysis"/>
    <property type="evidence" value="ECO:0007669"/>
    <property type="project" value="InterPro"/>
</dbReference>
<comment type="caution">
    <text evidence="5">The sequence shown here is derived from an EMBL/GenBank/DDBJ whole genome shotgun (WGS) entry which is preliminary data.</text>
</comment>
<evidence type="ECO:0000259" key="4">
    <source>
        <dbReference type="Pfam" id="PF02557"/>
    </source>
</evidence>
<feature type="region of interest" description="Disordered" evidence="1">
    <location>
        <begin position="250"/>
        <end position="273"/>
    </location>
</feature>
<accession>A0A6N9H7M6</accession>
<reference evidence="5 6" key="1">
    <citation type="submission" date="2020-01" db="EMBL/GenBank/DDBJ databases">
        <authorList>
            <person name="Deng T."/>
        </authorList>
    </citation>
    <scope>NUCLEOTIDE SEQUENCE [LARGE SCALE GENOMIC DNA]</scope>
    <source>
        <strain evidence="5 6">5221</strain>
    </source>
</reference>
<dbReference type="Pfam" id="PF01551">
    <property type="entry name" value="Peptidase_M23"/>
    <property type="match status" value="1"/>
</dbReference>
<evidence type="ECO:0000256" key="2">
    <source>
        <dbReference type="SAM" id="Phobius"/>
    </source>
</evidence>
<dbReference type="SUPFAM" id="SSF51261">
    <property type="entry name" value="Duplicated hybrid motif"/>
    <property type="match status" value="1"/>
</dbReference>
<gene>
    <name evidence="5" type="ORF">GSY69_08995</name>
</gene>
<keyword evidence="2" id="KW-0472">Membrane</keyword>
<dbReference type="Gene3D" id="2.70.70.10">
    <property type="entry name" value="Glucose Permease (Domain IIA)"/>
    <property type="match status" value="1"/>
</dbReference>
<feature type="domain" description="M23ase beta-sheet core" evidence="3">
    <location>
        <begin position="140"/>
        <end position="226"/>
    </location>
</feature>
<dbReference type="InterPro" id="IPR011055">
    <property type="entry name" value="Dup_hybrid_motif"/>
</dbReference>
<feature type="domain" description="D-alanyl-D-alanine carboxypeptidase-like core" evidence="4">
    <location>
        <begin position="296"/>
        <end position="401"/>
    </location>
</feature>
<keyword evidence="2" id="KW-1133">Transmembrane helix</keyword>
<dbReference type="Gene3D" id="3.30.1380.10">
    <property type="match status" value="1"/>
</dbReference>
<dbReference type="InterPro" id="IPR016047">
    <property type="entry name" value="M23ase_b-sheet_dom"/>
</dbReference>
<evidence type="ECO:0000256" key="1">
    <source>
        <dbReference type="SAM" id="MobiDB-lite"/>
    </source>
</evidence>
<dbReference type="CDD" id="cd14814">
    <property type="entry name" value="Peptidase_M15"/>
    <property type="match status" value="1"/>
</dbReference>
<dbReference type="Proteomes" id="UP000469215">
    <property type="component" value="Unassembled WGS sequence"/>
</dbReference>
<dbReference type="InterPro" id="IPR009045">
    <property type="entry name" value="Zn_M74/Hedgehog-like"/>
</dbReference>
<protein>
    <submittedName>
        <fullName evidence="5">Peptidoglycan DD-metalloendopeptidase family protein</fullName>
    </submittedName>
</protein>
<dbReference type="SUPFAM" id="SSF55166">
    <property type="entry name" value="Hedgehog/DD-peptidase"/>
    <property type="match status" value="1"/>
</dbReference>
<dbReference type="Pfam" id="PF02557">
    <property type="entry name" value="VanY"/>
    <property type="match status" value="1"/>
</dbReference>
<sequence>MDIPRRRSRRLHQPRRLRRLLTVPEAPLGPAIPPTPTAVGVVGIAGACAGPLGHGVRAAELRGARVSAAGPWARSWAVLSRTLCSGLLCSLLTILGILGATAGVARVQTGAGPAGAWVTPVPGFQVVKAFDKPAHNWEAGHRGIDVAALPGEPIRSPGPGTVHFAGKVAGVPSVSVEVGGHIVSYAAVDATVKRGAEVFPGTRLGTVASPSHCPSGCVHVGVWRAHAAKDYLNPAHFFAVDASILLPADRAPDEAPPAPAGDDGRSGAGAWGGHANGRIPAPALCPLATAPGQLLRCDGAHAFDRLSRAFAQRFGRPISVTDAYRDYATQVILKARKGRMAATPGRSNHGWGLAVDLGGGISSFGSAEHAWMRANAPRFGWIHPAWARQDGSLPEPWHWEFRRAG</sequence>
<dbReference type="EMBL" id="WWEQ01000035">
    <property type="protein sequence ID" value="MYM20097.1"/>
    <property type="molecule type" value="Genomic_DNA"/>
</dbReference>
<feature type="transmembrane region" description="Helical" evidence="2">
    <location>
        <begin position="83"/>
        <end position="105"/>
    </location>
</feature>
<keyword evidence="2" id="KW-0812">Transmembrane</keyword>
<name>A0A6N9H7M6_9MICO</name>
<dbReference type="AlphaFoldDB" id="A0A6N9H7M6"/>
<keyword evidence="6" id="KW-1185">Reference proteome</keyword>
<dbReference type="InterPro" id="IPR003709">
    <property type="entry name" value="VanY-like_core_dom"/>
</dbReference>